<evidence type="ECO:0000313" key="3">
    <source>
        <dbReference type="Proteomes" id="UP000540989"/>
    </source>
</evidence>
<comment type="caution">
    <text evidence="2">The sequence shown here is derived from an EMBL/GenBank/DDBJ whole genome shotgun (WGS) entry which is preliminary data.</text>
</comment>
<organism evidence="2 3">
    <name type="scientific">Granulicella aggregans</name>
    <dbReference type="NCBI Taxonomy" id="474949"/>
    <lineage>
        <taxon>Bacteria</taxon>
        <taxon>Pseudomonadati</taxon>
        <taxon>Acidobacteriota</taxon>
        <taxon>Terriglobia</taxon>
        <taxon>Terriglobales</taxon>
        <taxon>Acidobacteriaceae</taxon>
        <taxon>Granulicella</taxon>
    </lineage>
</organism>
<dbReference type="Proteomes" id="UP000540989">
    <property type="component" value="Unassembled WGS sequence"/>
</dbReference>
<feature type="compositionally biased region" description="Low complexity" evidence="1">
    <location>
        <begin position="38"/>
        <end position="49"/>
    </location>
</feature>
<evidence type="ECO:0000313" key="2">
    <source>
        <dbReference type="EMBL" id="MBB5061532.1"/>
    </source>
</evidence>
<keyword evidence="3" id="KW-1185">Reference proteome</keyword>
<feature type="region of interest" description="Disordered" evidence="1">
    <location>
        <begin position="30"/>
        <end position="49"/>
    </location>
</feature>
<sequence length="193" mass="20778">MNFTRFAKWAVGVALFYGTAAGVCQSISAGPETNPPTAEQEPAKTAAGAAPARARMSVQFIATGAKAGDPTPKSCQEILAVLLPYIQAYPHPDDWTWDVACDAAAWARIQLRQGNQVGSGILAITNRPAHSTIIRGSAMVHAYSGDFRAQPEHIIAHELCHIYLQSSDEYKVDALATRWVAERTALHLAALRP</sequence>
<protein>
    <submittedName>
        <fullName evidence="2">Uncharacterized protein</fullName>
    </submittedName>
</protein>
<evidence type="ECO:0000256" key="1">
    <source>
        <dbReference type="SAM" id="MobiDB-lite"/>
    </source>
</evidence>
<proteinExistence type="predicted"/>
<dbReference type="RefSeq" id="WP_184224448.1">
    <property type="nucleotide sequence ID" value="NZ_JACHIP010000051.1"/>
</dbReference>
<dbReference type="EMBL" id="JACHIP010000051">
    <property type="protein sequence ID" value="MBB5061532.1"/>
    <property type="molecule type" value="Genomic_DNA"/>
</dbReference>
<dbReference type="AlphaFoldDB" id="A0A7W8E7B4"/>
<accession>A0A7W8E7B4</accession>
<gene>
    <name evidence="2" type="ORF">HDF16_006268</name>
</gene>
<reference evidence="2 3" key="1">
    <citation type="submission" date="2020-08" db="EMBL/GenBank/DDBJ databases">
        <title>Genomic Encyclopedia of Type Strains, Phase IV (KMG-V): Genome sequencing to study the core and pangenomes of soil and plant-associated prokaryotes.</title>
        <authorList>
            <person name="Whitman W."/>
        </authorList>
    </citation>
    <scope>NUCLEOTIDE SEQUENCE [LARGE SCALE GENOMIC DNA]</scope>
    <source>
        <strain evidence="2 3">M8UP14</strain>
    </source>
</reference>
<name>A0A7W8E7B4_9BACT</name>